<reference evidence="2" key="1">
    <citation type="journal article" date="2015" name="Nature">
        <title>Complex archaea that bridge the gap between prokaryotes and eukaryotes.</title>
        <authorList>
            <person name="Spang A."/>
            <person name="Saw J.H."/>
            <person name="Jorgensen S.L."/>
            <person name="Zaremba-Niedzwiedzka K."/>
            <person name="Martijn J."/>
            <person name="Lind A.E."/>
            <person name="van Eijk R."/>
            <person name="Schleper C."/>
            <person name="Guy L."/>
            <person name="Ettema T.J."/>
        </authorList>
    </citation>
    <scope>NUCLEOTIDE SEQUENCE</scope>
</reference>
<gene>
    <name evidence="2" type="ORF">LCGC14_0444040</name>
</gene>
<feature type="region of interest" description="Disordered" evidence="1">
    <location>
        <begin position="60"/>
        <end position="87"/>
    </location>
</feature>
<organism evidence="2">
    <name type="scientific">marine sediment metagenome</name>
    <dbReference type="NCBI Taxonomy" id="412755"/>
    <lineage>
        <taxon>unclassified sequences</taxon>
        <taxon>metagenomes</taxon>
        <taxon>ecological metagenomes</taxon>
    </lineage>
</organism>
<accession>A0A0F9SJI6</accession>
<evidence type="ECO:0000313" key="2">
    <source>
        <dbReference type="EMBL" id="KKN69115.1"/>
    </source>
</evidence>
<comment type="caution">
    <text evidence="2">The sequence shown here is derived from an EMBL/GenBank/DDBJ whole genome shotgun (WGS) entry which is preliminary data.</text>
</comment>
<proteinExistence type="predicted"/>
<name>A0A0F9SJI6_9ZZZZ</name>
<dbReference type="EMBL" id="LAZR01000432">
    <property type="protein sequence ID" value="KKN69115.1"/>
    <property type="molecule type" value="Genomic_DNA"/>
</dbReference>
<protein>
    <submittedName>
        <fullName evidence="2">Uncharacterized protein</fullName>
    </submittedName>
</protein>
<sequence length="87" mass="9329">MAFSWDYAVVRVGRALAIVPYRAVAEMILGSHPCNDDRFMAIVVYELVVCGPVADDHAMGASGDPGEFPRGADPPADQAMEIRYGGD</sequence>
<evidence type="ECO:0000256" key="1">
    <source>
        <dbReference type="SAM" id="MobiDB-lite"/>
    </source>
</evidence>
<dbReference type="AlphaFoldDB" id="A0A0F9SJI6"/>